<organism evidence="1 2">
    <name type="scientific">Nostoc flagelliforme CCNUN1</name>
    <dbReference type="NCBI Taxonomy" id="2038116"/>
    <lineage>
        <taxon>Bacteria</taxon>
        <taxon>Bacillati</taxon>
        <taxon>Cyanobacteriota</taxon>
        <taxon>Cyanophyceae</taxon>
        <taxon>Nostocales</taxon>
        <taxon>Nostocaceae</taxon>
        <taxon>Nostoc</taxon>
    </lineage>
</organism>
<evidence type="ECO:0000313" key="2">
    <source>
        <dbReference type="Proteomes" id="UP000232003"/>
    </source>
</evidence>
<reference evidence="1 2" key="1">
    <citation type="submission" date="2017-11" db="EMBL/GenBank/DDBJ databases">
        <title>Complete genome of a free-living desiccation-tolerant cyanobacterium and its photosynthetic adaptation to extreme terrestrial habitat.</title>
        <authorList>
            <person name="Shang J."/>
        </authorList>
    </citation>
    <scope>NUCLEOTIDE SEQUENCE [LARGE SCALE GENOMIC DNA]</scope>
    <source>
        <strain evidence="1 2">CCNUN1</strain>
    </source>
</reference>
<dbReference type="Proteomes" id="UP000232003">
    <property type="component" value="Chromosome"/>
</dbReference>
<dbReference type="AlphaFoldDB" id="A0A2K8SRE8"/>
<dbReference type="KEGG" id="nfl:COO91_03954"/>
<accession>A0A2K8SRE8</accession>
<keyword evidence="2" id="KW-1185">Reference proteome</keyword>
<name>A0A2K8SRE8_9NOSO</name>
<dbReference type="RefSeq" id="WP_100899463.1">
    <property type="nucleotide sequence ID" value="NZ_CAWNNC010000001.1"/>
</dbReference>
<gene>
    <name evidence="1" type="ORF">COO91_03954</name>
</gene>
<proteinExistence type="predicted"/>
<protein>
    <submittedName>
        <fullName evidence="1">PAS domain</fullName>
    </submittedName>
</protein>
<dbReference type="EMBL" id="CP024785">
    <property type="protein sequence ID" value="AUB37997.1"/>
    <property type="molecule type" value="Genomic_DNA"/>
</dbReference>
<evidence type="ECO:0000313" key="1">
    <source>
        <dbReference type="EMBL" id="AUB37997.1"/>
    </source>
</evidence>
<sequence>MNQLLNDVLVLSQDETGKLEFNPTPLNLVEFCRDLSLKAGVRGQEAGGKLTPNSCSYRQNKVKHLTKLKIWDCLFRRGLNPLRKHYLLPPASCLLPPSIEELQQSDRF</sequence>